<evidence type="ECO:0000313" key="1">
    <source>
        <dbReference type="Ensembl" id="ENSMZEP00005037589.1"/>
    </source>
</evidence>
<name>A0A3P9DT05_9CICH</name>
<evidence type="ECO:0000313" key="2">
    <source>
        <dbReference type="Proteomes" id="UP000265160"/>
    </source>
</evidence>
<proteinExistence type="predicted"/>
<accession>A0A3P9DT05</accession>
<evidence type="ECO:0008006" key="3">
    <source>
        <dbReference type="Google" id="ProtNLM"/>
    </source>
</evidence>
<protein>
    <recommendedName>
        <fullName evidence="3">Reverse transcriptase domain-containing protein</fullName>
    </recommendedName>
</protein>
<sequence>MGLSLLDMLHLPKLTVEENKSLVKQITREELHMAIGKLKANKSPGTDGFTAEWYKKLGEPLTPVLLKTFNWLLTKLECSNYRPISVLNVDYKLFTSIIARRLEGSRPNWIC</sequence>
<dbReference type="Ensembl" id="ENSMZET00005038898.1">
    <property type="protein sequence ID" value="ENSMZEP00005037589.1"/>
    <property type="gene ID" value="ENSMZEG00005028037.1"/>
</dbReference>
<dbReference type="Proteomes" id="UP000265160">
    <property type="component" value="Unplaced"/>
</dbReference>
<reference evidence="1" key="2">
    <citation type="submission" date="2025-09" db="UniProtKB">
        <authorList>
            <consortium name="Ensembl"/>
        </authorList>
    </citation>
    <scope>IDENTIFICATION</scope>
</reference>
<keyword evidence="2" id="KW-1185">Reference proteome</keyword>
<dbReference type="SUPFAM" id="SSF56672">
    <property type="entry name" value="DNA/RNA polymerases"/>
    <property type="match status" value="1"/>
</dbReference>
<dbReference type="PANTHER" id="PTHR19446">
    <property type="entry name" value="REVERSE TRANSCRIPTASES"/>
    <property type="match status" value="1"/>
</dbReference>
<reference evidence="1" key="1">
    <citation type="submission" date="2025-08" db="UniProtKB">
        <authorList>
            <consortium name="Ensembl"/>
        </authorList>
    </citation>
    <scope>IDENTIFICATION</scope>
</reference>
<dbReference type="InterPro" id="IPR043502">
    <property type="entry name" value="DNA/RNA_pol_sf"/>
</dbReference>
<organism evidence="1 2">
    <name type="scientific">Maylandia zebra</name>
    <name type="common">zebra mbuna</name>
    <dbReference type="NCBI Taxonomy" id="106582"/>
    <lineage>
        <taxon>Eukaryota</taxon>
        <taxon>Metazoa</taxon>
        <taxon>Chordata</taxon>
        <taxon>Craniata</taxon>
        <taxon>Vertebrata</taxon>
        <taxon>Euteleostomi</taxon>
        <taxon>Actinopterygii</taxon>
        <taxon>Neopterygii</taxon>
        <taxon>Teleostei</taxon>
        <taxon>Neoteleostei</taxon>
        <taxon>Acanthomorphata</taxon>
        <taxon>Ovalentaria</taxon>
        <taxon>Cichlomorphae</taxon>
        <taxon>Cichliformes</taxon>
        <taxon>Cichlidae</taxon>
        <taxon>African cichlids</taxon>
        <taxon>Pseudocrenilabrinae</taxon>
        <taxon>Haplochromini</taxon>
        <taxon>Maylandia</taxon>
        <taxon>Maylandia zebra complex</taxon>
    </lineage>
</organism>
<dbReference type="AlphaFoldDB" id="A0A3P9DT05"/>
<dbReference type="GeneTree" id="ENSGT01030000238138"/>
<dbReference type="STRING" id="106582.ENSMZEP00005037589"/>